<evidence type="ECO:0008006" key="5">
    <source>
        <dbReference type="Google" id="ProtNLM"/>
    </source>
</evidence>
<protein>
    <recommendedName>
        <fullName evidence="5">Bystin</fullName>
    </recommendedName>
</protein>
<dbReference type="EMBL" id="BAABUK010000017">
    <property type="protein sequence ID" value="GAA5813451.1"/>
    <property type="molecule type" value="Genomic_DNA"/>
</dbReference>
<gene>
    <name evidence="3" type="ORF">MFLAVUS_006929</name>
</gene>
<name>A0ABP9Z2Y3_9FUNG</name>
<evidence type="ECO:0000313" key="3">
    <source>
        <dbReference type="EMBL" id="GAA5813451.1"/>
    </source>
</evidence>
<evidence type="ECO:0000256" key="2">
    <source>
        <dbReference type="SAM" id="MobiDB-lite"/>
    </source>
</evidence>
<dbReference type="Pfam" id="PF05291">
    <property type="entry name" value="Bystin"/>
    <property type="match status" value="1"/>
</dbReference>
<accession>A0ABP9Z2Y3</accession>
<sequence length="428" mass="48849">MGKNKISSARSRLFSPWQLSDTDTKNSYNHQFDLYGKNGDFEASIMDQGMTRAILQIEKEQLDRIEQNREEENIPDSHSLLSKAQNLGSQTQDCLLLLSENILPQLSLEDQAMHSIFFDPTQVQPLITLRQVVAEKELPLQGSEPSLCSSDSQVRQVYTRIGEYLARYQSGKLPKAFKIIPSLPNWDDILLLTKPHLWSPYATFEATKVFTTTVKATQTKQFFQLVLLHNLRLNLTKNNQTRLDMPLYLSLQKSLKKAPALFLKGLLLPLCESKACTVLEASVLARVIVQSQFPVLQSATALLKLSELPFTLPIGILVLVFLEKKQALPYRVVDTLVLKYFSQKQELGSSMMMPHVWFQALYTFVKSYGMELVPTQKMKLLDLIQNIQQHEMSKLIEKAITINETDDFDTEESDESLSDDNYDTMMDE</sequence>
<dbReference type="PANTHER" id="PTHR12821:SF0">
    <property type="entry name" value="BYSTIN"/>
    <property type="match status" value="1"/>
</dbReference>
<comment type="similarity">
    <text evidence="1">Belongs to the bystin family.</text>
</comment>
<proteinExistence type="inferred from homology"/>
<reference evidence="3 4" key="1">
    <citation type="submission" date="2024-04" db="EMBL/GenBank/DDBJ databases">
        <title>genome sequences of Mucor flavus KT1a and Helicostylum pulchrum KT1b strains isolated from the surface of a dry-aged beef.</title>
        <authorList>
            <person name="Toyotome T."/>
            <person name="Hosono M."/>
            <person name="Torimaru M."/>
            <person name="Fukuda K."/>
            <person name="Mikami N."/>
        </authorList>
    </citation>
    <scope>NUCLEOTIDE SEQUENCE [LARGE SCALE GENOMIC DNA]</scope>
    <source>
        <strain evidence="3 4">KT1a</strain>
    </source>
</reference>
<evidence type="ECO:0000256" key="1">
    <source>
        <dbReference type="ARBA" id="ARBA00007114"/>
    </source>
</evidence>
<dbReference type="InterPro" id="IPR007955">
    <property type="entry name" value="Bystin"/>
</dbReference>
<dbReference type="Proteomes" id="UP001473302">
    <property type="component" value="Unassembled WGS sequence"/>
</dbReference>
<evidence type="ECO:0000313" key="4">
    <source>
        <dbReference type="Proteomes" id="UP001473302"/>
    </source>
</evidence>
<comment type="caution">
    <text evidence="3">The sequence shown here is derived from an EMBL/GenBank/DDBJ whole genome shotgun (WGS) entry which is preliminary data.</text>
</comment>
<organism evidence="3 4">
    <name type="scientific">Mucor flavus</name>
    <dbReference type="NCBI Taxonomy" id="439312"/>
    <lineage>
        <taxon>Eukaryota</taxon>
        <taxon>Fungi</taxon>
        <taxon>Fungi incertae sedis</taxon>
        <taxon>Mucoromycota</taxon>
        <taxon>Mucoromycotina</taxon>
        <taxon>Mucoromycetes</taxon>
        <taxon>Mucorales</taxon>
        <taxon>Mucorineae</taxon>
        <taxon>Mucoraceae</taxon>
        <taxon>Mucor</taxon>
    </lineage>
</organism>
<keyword evidence="4" id="KW-1185">Reference proteome</keyword>
<dbReference type="PANTHER" id="PTHR12821">
    <property type="entry name" value="BYSTIN"/>
    <property type="match status" value="1"/>
</dbReference>
<feature type="region of interest" description="Disordered" evidence="2">
    <location>
        <begin position="407"/>
        <end position="428"/>
    </location>
</feature>